<dbReference type="InterPro" id="IPR016169">
    <property type="entry name" value="FAD-bd_PCMH_sub2"/>
</dbReference>
<dbReference type="PROSITE" id="PS51387">
    <property type="entry name" value="FAD_PCMH"/>
    <property type="match status" value="1"/>
</dbReference>
<comment type="similarity">
    <text evidence="1">Belongs to the FAD-binding oxidoreductase/transferase type 4 family.</text>
</comment>
<evidence type="ECO:0000256" key="3">
    <source>
        <dbReference type="ARBA" id="ARBA00022827"/>
    </source>
</evidence>
<keyword evidence="3" id="KW-0274">FAD</keyword>
<dbReference type="PANTHER" id="PTHR11748">
    <property type="entry name" value="D-LACTATE DEHYDROGENASE"/>
    <property type="match status" value="1"/>
</dbReference>
<dbReference type="GO" id="GO:0071949">
    <property type="term" value="F:FAD binding"/>
    <property type="evidence" value="ECO:0007669"/>
    <property type="project" value="InterPro"/>
</dbReference>
<dbReference type="Pfam" id="PF01565">
    <property type="entry name" value="FAD_binding_4"/>
    <property type="match status" value="1"/>
</dbReference>
<dbReference type="SUPFAM" id="SSF56176">
    <property type="entry name" value="FAD-binding/transporter-associated domain-like"/>
    <property type="match status" value="1"/>
</dbReference>
<evidence type="ECO:0000256" key="1">
    <source>
        <dbReference type="ARBA" id="ARBA00008000"/>
    </source>
</evidence>
<organism evidence="5 6">
    <name type="scientific">Caenispirillum bisanense</name>
    <dbReference type="NCBI Taxonomy" id="414052"/>
    <lineage>
        <taxon>Bacteria</taxon>
        <taxon>Pseudomonadati</taxon>
        <taxon>Pseudomonadota</taxon>
        <taxon>Alphaproteobacteria</taxon>
        <taxon>Rhodospirillales</taxon>
        <taxon>Novispirillaceae</taxon>
        <taxon>Caenispirillum</taxon>
    </lineage>
</organism>
<keyword evidence="2" id="KW-0285">Flavoprotein</keyword>
<protein>
    <submittedName>
        <fullName evidence="5">4-cresol dehydrogenase (Hydroxylating)</fullName>
    </submittedName>
</protein>
<evidence type="ECO:0000313" key="5">
    <source>
        <dbReference type="EMBL" id="SOD90860.1"/>
    </source>
</evidence>
<dbReference type="PANTHER" id="PTHR11748:SF111">
    <property type="entry name" value="D-LACTATE DEHYDROGENASE, MITOCHONDRIAL-RELATED"/>
    <property type="match status" value="1"/>
</dbReference>
<evidence type="ECO:0000259" key="4">
    <source>
        <dbReference type="PROSITE" id="PS51387"/>
    </source>
</evidence>
<proteinExistence type="inferred from homology"/>
<dbReference type="InterPro" id="IPR016164">
    <property type="entry name" value="FAD-linked_Oxase-like_C"/>
</dbReference>
<dbReference type="InterPro" id="IPR006094">
    <property type="entry name" value="Oxid_FAD_bind_N"/>
</dbReference>
<dbReference type="OrthoDB" id="9811557at2"/>
<dbReference type="GO" id="GO:0004458">
    <property type="term" value="F:D-lactate dehydrogenase (cytochrome) activity"/>
    <property type="evidence" value="ECO:0007669"/>
    <property type="project" value="TreeGrafter"/>
</dbReference>
<dbReference type="RefSeq" id="WP_097277553.1">
    <property type="nucleotide sequence ID" value="NZ_OCNJ01000001.1"/>
</dbReference>
<dbReference type="InterPro" id="IPR016167">
    <property type="entry name" value="FAD-bd_PCMH_sub1"/>
</dbReference>
<name>A0A286G5M8_9PROT</name>
<dbReference type="Gene3D" id="3.30.43.10">
    <property type="entry name" value="Uridine Diphospho-n-acetylenolpyruvylglucosamine Reductase, domain 2"/>
    <property type="match status" value="1"/>
</dbReference>
<dbReference type="GO" id="GO:0008720">
    <property type="term" value="F:D-lactate dehydrogenase (NAD+) activity"/>
    <property type="evidence" value="ECO:0007669"/>
    <property type="project" value="TreeGrafter"/>
</dbReference>
<sequence length="535" mass="56784">MDLDAFAAAVTEALGPDRVLSDEAALAAYRTSASGHSRTVPLALRPGRTEHVQAVLKAAAAHGVPVYPVSRGRNWGLGSRLPVMDGGVVVDLSAMDRIVDIDHTFGTATLEPGVTQGQLARALAEAASPFFLDVTGSGAETSVVGNTLERGVAYNTTRADTLIALTVVLADGTVVETGFGHYPGSRVGRLFSHGIGPDLRELFVQSNLGVVTRATVALLRRPEALSTLILSVRDEDALPGLFDALRELRQEGTLESVVHVGNRRRSEITLTPLVQRELPGLGLPATRAEASAIVDGQLRGPWSAIGAIMGSVGHVAAARRRVKAVLGPFGRLRFMTPRLRRTAGSVAAALRMRRTQAFLAGIEPLMGLTEGIPTDAALHSTWWPAGGDEPTPHDPDTGEGGIVFAAPIVPLEGDAVRAMLAATAEVGAAHGFSPAITLNLMNGRTLEGVVSIDFRRTDSDDVRRAHACIRALNARYRDDGFTPYRIDIGNMDLMIYPADPFWQVVTRLKATLDPAGILAPGRYAPLPQARHGRKA</sequence>
<dbReference type="InterPro" id="IPR036318">
    <property type="entry name" value="FAD-bd_PCMH-like_sf"/>
</dbReference>
<dbReference type="Gene3D" id="3.40.462.10">
    <property type="entry name" value="FAD-linked oxidases, C-terminal domain"/>
    <property type="match status" value="1"/>
</dbReference>
<gene>
    <name evidence="5" type="ORF">SAMN05421508_101689</name>
</gene>
<dbReference type="GO" id="GO:1903457">
    <property type="term" value="P:lactate catabolic process"/>
    <property type="evidence" value="ECO:0007669"/>
    <property type="project" value="TreeGrafter"/>
</dbReference>
<accession>A0A286G5M8</accession>
<dbReference type="Gene3D" id="3.30.465.10">
    <property type="match status" value="1"/>
</dbReference>
<dbReference type="Proteomes" id="UP000219621">
    <property type="component" value="Unassembled WGS sequence"/>
</dbReference>
<keyword evidence="6" id="KW-1185">Reference proteome</keyword>
<dbReference type="AlphaFoldDB" id="A0A286G5M8"/>
<evidence type="ECO:0000313" key="6">
    <source>
        <dbReference type="Proteomes" id="UP000219621"/>
    </source>
</evidence>
<dbReference type="InterPro" id="IPR016170">
    <property type="entry name" value="Cytok_DH_C_sf"/>
</dbReference>
<evidence type="ECO:0000256" key="2">
    <source>
        <dbReference type="ARBA" id="ARBA00022630"/>
    </source>
</evidence>
<dbReference type="SUPFAM" id="SSF55103">
    <property type="entry name" value="FAD-linked oxidases, C-terminal domain"/>
    <property type="match status" value="1"/>
</dbReference>
<dbReference type="InterPro" id="IPR016166">
    <property type="entry name" value="FAD-bd_PCMH"/>
</dbReference>
<feature type="domain" description="FAD-binding PCMH-type" evidence="4">
    <location>
        <begin position="35"/>
        <end position="221"/>
    </location>
</feature>
<reference evidence="5 6" key="1">
    <citation type="submission" date="2017-09" db="EMBL/GenBank/DDBJ databases">
        <authorList>
            <person name="Ehlers B."/>
            <person name="Leendertz F.H."/>
        </authorList>
    </citation>
    <scope>NUCLEOTIDE SEQUENCE [LARGE SCALE GENOMIC DNA]</scope>
    <source>
        <strain evidence="5 6">USBA 140</strain>
    </source>
</reference>
<dbReference type="EMBL" id="OCNJ01000001">
    <property type="protein sequence ID" value="SOD90860.1"/>
    <property type="molecule type" value="Genomic_DNA"/>
</dbReference>